<proteinExistence type="predicted"/>
<comment type="caution">
    <text evidence="2">The sequence shown here is derived from an EMBL/GenBank/DDBJ whole genome shotgun (WGS) entry which is preliminary data.</text>
</comment>
<feature type="region of interest" description="Disordered" evidence="1">
    <location>
        <begin position="29"/>
        <end position="60"/>
    </location>
</feature>
<reference evidence="2 3" key="1">
    <citation type="journal article" date="2019" name="Int. J. Syst. Evol. Microbiol.">
        <title>The Global Catalogue of Microorganisms (GCM) 10K type strain sequencing project: providing services to taxonomists for standard genome sequencing and annotation.</title>
        <authorList>
            <consortium name="The Broad Institute Genomics Platform"/>
            <consortium name="The Broad Institute Genome Sequencing Center for Infectious Disease"/>
            <person name="Wu L."/>
            <person name="Ma J."/>
        </authorList>
    </citation>
    <scope>NUCLEOTIDE SEQUENCE [LARGE SCALE GENOMIC DNA]</scope>
    <source>
        <strain evidence="2 3">JCM 14319</strain>
    </source>
</reference>
<evidence type="ECO:0000313" key="2">
    <source>
        <dbReference type="EMBL" id="GAA1748146.1"/>
    </source>
</evidence>
<dbReference type="Proteomes" id="UP001500506">
    <property type="component" value="Unassembled WGS sequence"/>
</dbReference>
<accession>A0ABN2K4X4</accession>
<gene>
    <name evidence="2" type="ORF">GCM10009747_01610</name>
</gene>
<protein>
    <submittedName>
        <fullName evidence="2">Uncharacterized protein</fullName>
    </submittedName>
</protein>
<organism evidence="2 3">
    <name type="scientific">Agromyces humatus</name>
    <dbReference type="NCBI Taxonomy" id="279573"/>
    <lineage>
        <taxon>Bacteria</taxon>
        <taxon>Bacillati</taxon>
        <taxon>Actinomycetota</taxon>
        <taxon>Actinomycetes</taxon>
        <taxon>Micrococcales</taxon>
        <taxon>Microbacteriaceae</taxon>
        <taxon>Agromyces</taxon>
    </lineage>
</organism>
<evidence type="ECO:0000256" key="1">
    <source>
        <dbReference type="SAM" id="MobiDB-lite"/>
    </source>
</evidence>
<sequence>MGGTGCPTGVRAREGIAMSGEKFEFEYPDQAGYPDGMGTLHEGVDEDNEAGTDDRADDAATAAEHDLEEFALDDEEDVDGNV</sequence>
<name>A0ABN2K4X4_9MICO</name>
<keyword evidence="3" id="KW-1185">Reference proteome</keyword>
<dbReference type="EMBL" id="BAAANH010000001">
    <property type="protein sequence ID" value="GAA1748146.1"/>
    <property type="molecule type" value="Genomic_DNA"/>
</dbReference>
<evidence type="ECO:0000313" key="3">
    <source>
        <dbReference type="Proteomes" id="UP001500506"/>
    </source>
</evidence>